<dbReference type="PANTHER" id="PTHR22916">
    <property type="entry name" value="GLYCOSYLTRANSFERASE"/>
    <property type="match status" value="1"/>
</dbReference>
<gene>
    <name evidence="3" type="ORF">GCM10009117_03380</name>
</gene>
<dbReference type="SUPFAM" id="SSF53448">
    <property type="entry name" value="Nucleotide-diphospho-sugar transferases"/>
    <property type="match status" value="1"/>
</dbReference>
<evidence type="ECO:0000313" key="4">
    <source>
        <dbReference type="Proteomes" id="UP001500507"/>
    </source>
</evidence>
<evidence type="ECO:0000259" key="2">
    <source>
        <dbReference type="Pfam" id="PF00535"/>
    </source>
</evidence>
<dbReference type="InterPro" id="IPR029044">
    <property type="entry name" value="Nucleotide-diphossugar_trans"/>
</dbReference>
<protein>
    <submittedName>
        <fullName evidence="3">Glycosyltransferase</fullName>
    </submittedName>
</protein>
<dbReference type="InterPro" id="IPR001173">
    <property type="entry name" value="Glyco_trans_2-like"/>
</dbReference>
<dbReference type="RefSeq" id="WP_343763000.1">
    <property type="nucleotide sequence ID" value="NZ_BAAAFG010000002.1"/>
</dbReference>
<name>A0ABP3XSE9_9FLAO</name>
<sequence length="296" mass="34061">MISILIPVYNKQITELVTELQRQIVSKHIACEFIIADDASTNLEIRQANRKTAEKLRIKYIQLEENLGRTKTRTYLAQLSTADYLLFLDADVMPGNNDFLKNYLQAITPNVDLVYGGVAYHQTPPKDEELLRWKYGIKKEVQQLQTRKNDPYQSIISMGFLIKKSLFLELSGVLDSTAYGMDNVFSFQLKQKKAKVIHIDNPVIHLGLEQNDVFFKKSLASIETTILAEKEHLLPNNFRPVQRTYLKLIRTGMIVPFMMIMKALKKSFEVGVIQNANVVKLDVLKLYHYAQLKQHG</sequence>
<dbReference type="CDD" id="cd00761">
    <property type="entry name" value="Glyco_tranf_GTA_type"/>
    <property type="match status" value="1"/>
</dbReference>
<reference evidence="4" key="1">
    <citation type="journal article" date="2019" name="Int. J. Syst. Evol. Microbiol.">
        <title>The Global Catalogue of Microorganisms (GCM) 10K type strain sequencing project: providing services to taxonomists for standard genome sequencing and annotation.</title>
        <authorList>
            <consortium name="The Broad Institute Genomics Platform"/>
            <consortium name="The Broad Institute Genome Sequencing Center for Infectious Disease"/>
            <person name="Wu L."/>
            <person name="Ma J."/>
        </authorList>
    </citation>
    <scope>NUCLEOTIDE SEQUENCE [LARGE SCALE GENOMIC DNA]</scope>
    <source>
        <strain evidence="4">JCM 16082</strain>
    </source>
</reference>
<dbReference type="Gene3D" id="3.90.550.10">
    <property type="entry name" value="Spore Coat Polysaccharide Biosynthesis Protein SpsA, Chain A"/>
    <property type="match status" value="1"/>
</dbReference>
<evidence type="ECO:0000256" key="1">
    <source>
        <dbReference type="SAM" id="Coils"/>
    </source>
</evidence>
<accession>A0ABP3XSE9</accession>
<keyword evidence="1" id="KW-0175">Coiled coil</keyword>
<organism evidence="3 4">
    <name type="scientific">Gangjinia marincola</name>
    <dbReference type="NCBI Taxonomy" id="578463"/>
    <lineage>
        <taxon>Bacteria</taxon>
        <taxon>Pseudomonadati</taxon>
        <taxon>Bacteroidota</taxon>
        <taxon>Flavobacteriia</taxon>
        <taxon>Flavobacteriales</taxon>
        <taxon>Flavobacteriaceae</taxon>
        <taxon>Gangjinia</taxon>
    </lineage>
</organism>
<feature type="coiled-coil region" evidence="1">
    <location>
        <begin position="46"/>
        <end position="73"/>
    </location>
</feature>
<feature type="domain" description="Glycosyltransferase 2-like" evidence="2">
    <location>
        <begin position="3"/>
        <end position="152"/>
    </location>
</feature>
<comment type="caution">
    <text evidence="3">The sequence shown here is derived from an EMBL/GenBank/DDBJ whole genome shotgun (WGS) entry which is preliminary data.</text>
</comment>
<dbReference type="Proteomes" id="UP001500507">
    <property type="component" value="Unassembled WGS sequence"/>
</dbReference>
<proteinExistence type="predicted"/>
<keyword evidence="4" id="KW-1185">Reference proteome</keyword>
<evidence type="ECO:0000313" key="3">
    <source>
        <dbReference type="EMBL" id="GAA0871192.1"/>
    </source>
</evidence>
<dbReference type="EMBL" id="BAAAFG010000002">
    <property type="protein sequence ID" value="GAA0871192.1"/>
    <property type="molecule type" value="Genomic_DNA"/>
</dbReference>
<dbReference type="Pfam" id="PF00535">
    <property type="entry name" value="Glycos_transf_2"/>
    <property type="match status" value="1"/>
</dbReference>